<evidence type="ECO:0000256" key="1">
    <source>
        <dbReference type="ARBA" id="ARBA00004141"/>
    </source>
</evidence>
<dbReference type="GO" id="GO:0016020">
    <property type="term" value="C:membrane"/>
    <property type="evidence" value="ECO:0007669"/>
    <property type="project" value="UniProtKB-SubCell"/>
</dbReference>
<dbReference type="GO" id="GO:0015171">
    <property type="term" value="F:amino acid transmembrane transporter activity"/>
    <property type="evidence" value="ECO:0007669"/>
    <property type="project" value="TreeGrafter"/>
</dbReference>
<feature type="transmembrane region" description="Helical" evidence="6">
    <location>
        <begin position="272"/>
        <end position="289"/>
    </location>
</feature>
<dbReference type="PANTHER" id="PTHR43341:SF6">
    <property type="entry name" value="AMINO ACID TRANSPORTER (EUROFUNG)"/>
    <property type="match status" value="1"/>
</dbReference>
<comment type="subcellular location">
    <subcellularLocation>
        <location evidence="1">Membrane</location>
        <topology evidence="1">Multi-pass membrane protein</topology>
    </subcellularLocation>
</comment>
<dbReference type="EMBL" id="QAPF01000071">
    <property type="protein sequence ID" value="TEA18132.1"/>
    <property type="molecule type" value="Genomic_DNA"/>
</dbReference>
<evidence type="ECO:0000259" key="7">
    <source>
        <dbReference type="Pfam" id="PF00324"/>
    </source>
</evidence>
<dbReference type="Proteomes" id="UP000295604">
    <property type="component" value="Unassembled WGS sequence"/>
</dbReference>
<feature type="region of interest" description="Disordered" evidence="5">
    <location>
        <begin position="1"/>
        <end position="25"/>
    </location>
</feature>
<dbReference type="AlphaFoldDB" id="A0A4R8TIW3"/>
<keyword evidence="4 6" id="KW-0472">Membrane</keyword>
<feature type="domain" description="Amino acid permease/ SLC12A" evidence="7">
    <location>
        <begin position="135"/>
        <end position="304"/>
    </location>
</feature>
<protein>
    <submittedName>
        <fullName evidence="8">General amino acid permease AGP2</fullName>
    </submittedName>
</protein>
<keyword evidence="9" id="KW-1185">Reference proteome</keyword>
<name>A0A4R8TIW3_9PEZI</name>
<feature type="transmembrane region" description="Helical" evidence="6">
    <location>
        <begin position="134"/>
        <end position="151"/>
    </location>
</feature>
<organism evidence="8 9">
    <name type="scientific">Colletotrichum sidae</name>
    <dbReference type="NCBI Taxonomy" id="1347389"/>
    <lineage>
        <taxon>Eukaryota</taxon>
        <taxon>Fungi</taxon>
        <taxon>Dikarya</taxon>
        <taxon>Ascomycota</taxon>
        <taxon>Pezizomycotina</taxon>
        <taxon>Sordariomycetes</taxon>
        <taxon>Hypocreomycetidae</taxon>
        <taxon>Glomerellales</taxon>
        <taxon>Glomerellaceae</taxon>
        <taxon>Colletotrichum</taxon>
        <taxon>Colletotrichum orbiculare species complex</taxon>
    </lineage>
</organism>
<evidence type="ECO:0000256" key="6">
    <source>
        <dbReference type="SAM" id="Phobius"/>
    </source>
</evidence>
<dbReference type="Gene3D" id="1.20.1740.10">
    <property type="entry name" value="Amino acid/polyamine transporter I"/>
    <property type="match status" value="2"/>
</dbReference>
<comment type="caution">
    <text evidence="8">The sequence shown here is derived from an EMBL/GenBank/DDBJ whole genome shotgun (WGS) entry which is preliminary data.</text>
</comment>
<sequence>MSTPSTHSVLKPSAAMLETKSSHSTDVVTGEVHKYEHLQRHLTPRQVQFVAIGDSIGTALFVSIGYGLMRGVASLLIALTFHACVIALVNNTLAEMTVFVPISVSFIHHAGAWVDDAWGFMIISRQKSASKSVYWRFFIGGALCVGIVLPANDPTLISLLSSGETGTGAASPFVIAMNNTNIGIIPHIVNALLMNSIFSTGNAYVYCSSRSLYGLALNGHAPKFLTKCTNQGVPVYCLLVSLAFACLLYLKLSSDSMTVLTWLTNPITGRTIVTYIVICVNYLFFYRAVKAQNFRPSRLAIPRAFYG</sequence>
<evidence type="ECO:0000313" key="8">
    <source>
        <dbReference type="EMBL" id="TEA18132.1"/>
    </source>
</evidence>
<keyword evidence="3 6" id="KW-1133">Transmembrane helix</keyword>
<dbReference type="Pfam" id="PF00324">
    <property type="entry name" value="AA_permease"/>
    <property type="match status" value="2"/>
</dbReference>
<evidence type="ECO:0000256" key="5">
    <source>
        <dbReference type="SAM" id="MobiDB-lite"/>
    </source>
</evidence>
<evidence type="ECO:0000256" key="3">
    <source>
        <dbReference type="ARBA" id="ARBA00022989"/>
    </source>
</evidence>
<evidence type="ECO:0000256" key="2">
    <source>
        <dbReference type="ARBA" id="ARBA00022692"/>
    </source>
</evidence>
<reference evidence="8 9" key="1">
    <citation type="submission" date="2018-11" db="EMBL/GenBank/DDBJ databases">
        <title>Genome sequence and assembly of Colletotrichum sidae.</title>
        <authorList>
            <person name="Gan P."/>
            <person name="Shirasu K."/>
        </authorList>
    </citation>
    <scope>NUCLEOTIDE SEQUENCE [LARGE SCALE GENOMIC DNA]</scope>
    <source>
        <strain evidence="8 9">CBS 518.97</strain>
    </source>
</reference>
<proteinExistence type="predicted"/>
<gene>
    <name evidence="8" type="primary">AGP2-2</name>
    <name evidence="8" type="ORF">C8034_v011733</name>
</gene>
<keyword evidence="2 6" id="KW-0812">Transmembrane</keyword>
<accession>A0A4R8TIW3</accession>
<dbReference type="PANTHER" id="PTHR43341">
    <property type="entry name" value="AMINO ACID PERMEASE"/>
    <property type="match status" value="1"/>
</dbReference>
<dbReference type="InterPro" id="IPR004841">
    <property type="entry name" value="AA-permease/SLC12A_dom"/>
</dbReference>
<dbReference type="InterPro" id="IPR050524">
    <property type="entry name" value="APC_YAT"/>
</dbReference>
<evidence type="ECO:0000256" key="4">
    <source>
        <dbReference type="ARBA" id="ARBA00023136"/>
    </source>
</evidence>
<feature type="transmembrane region" description="Helical" evidence="6">
    <location>
        <begin position="233"/>
        <end position="252"/>
    </location>
</feature>
<feature type="transmembrane region" description="Helical" evidence="6">
    <location>
        <begin position="72"/>
        <end position="89"/>
    </location>
</feature>
<feature type="domain" description="Amino acid permease/ SLC12A" evidence="7">
    <location>
        <begin position="47"/>
        <end position="122"/>
    </location>
</feature>
<evidence type="ECO:0000313" key="9">
    <source>
        <dbReference type="Proteomes" id="UP000295604"/>
    </source>
</evidence>